<organism evidence="4 5">
    <name type="scientific">Artemia franciscana</name>
    <name type="common">Brine shrimp</name>
    <name type="synonym">Artemia sanfranciscana</name>
    <dbReference type="NCBI Taxonomy" id="6661"/>
    <lineage>
        <taxon>Eukaryota</taxon>
        <taxon>Metazoa</taxon>
        <taxon>Ecdysozoa</taxon>
        <taxon>Arthropoda</taxon>
        <taxon>Crustacea</taxon>
        <taxon>Branchiopoda</taxon>
        <taxon>Anostraca</taxon>
        <taxon>Artemiidae</taxon>
        <taxon>Artemia</taxon>
    </lineage>
</organism>
<dbReference type="PROSITE" id="PS50118">
    <property type="entry name" value="HMG_BOX_2"/>
    <property type="match status" value="1"/>
</dbReference>
<dbReference type="EMBL" id="JAVRJZ010000002">
    <property type="protein sequence ID" value="KAK2725505.1"/>
    <property type="molecule type" value="Genomic_DNA"/>
</dbReference>
<gene>
    <name evidence="4" type="ORF">QYM36_000112</name>
</gene>
<name>A0AA88LKN7_ARTSF</name>
<dbReference type="Gene3D" id="1.10.30.10">
    <property type="entry name" value="High mobility group box domain"/>
    <property type="match status" value="1"/>
</dbReference>
<evidence type="ECO:0000256" key="2">
    <source>
        <dbReference type="SAM" id="Coils"/>
    </source>
</evidence>
<dbReference type="GO" id="GO:0003677">
    <property type="term" value="F:DNA binding"/>
    <property type="evidence" value="ECO:0007669"/>
    <property type="project" value="UniProtKB-UniRule"/>
</dbReference>
<comment type="caution">
    <text evidence="4">The sequence shown here is derived from an EMBL/GenBank/DDBJ whole genome shotgun (WGS) entry which is preliminary data.</text>
</comment>
<protein>
    <recommendedName>
        <fullName evidence="3">HMG box domain-containing protein</fullName>
    </recommendedName>
</protein>
<accession>A0AA88LKN7</accession>
<proteinExistence type="predicted"/>
<feature type="domain" description="HMG box" evidence="3">
    <location>
        <begin position="36"/>
        <end position="104"/>
    </location>
</feature>
<evidence type="ECO:0000259" key="3">
    <source>
        <dbReference type="PROSITE" id="PS50118"/>
    </source>
</evidence>
<feature type="DNA-binding region" description="HMG box" evidence="1">
    <location>
        <begin position="36"/>
        <end position="104"/>
    </location>
</feature>
<sequence>EYLSKHFSIGSQGFQFAWQSGTPSRSKGFEVSEHLPKRPQPQYMKFLNEKRKTLKAENPNWSRSERRDYLIEEWKTLPKEQKEIYVKSYLQDLKEYRERQKSYEADLSDDEKVIIKRVCKENHARI</sequence>
<dbReference type="SUPFAM" id="SSF47095">
    <property type="entry name" value="HMG-box"/>
    <property type="match status" value="1"/>
</dbReference>
<dbReference type="GO" id="GO:0005634">
    <property type="term" value="C:nucleus"/>
    <property type="evidence" value="ECO:0007669"/>
    <property type="project" value="UniProtKB-UniRule"/>
</dbReference>
<dbReference type="SMART" id="SM00398">
    <property type="entry name" value="HMG"/>
    <property type="match status" value="1"/>
</dbReference>
<dbReference type="InterPro" id="IPR036910">
    <property type="entry name" value="HMG_box_dom_sf"/>
</dbReference>
<dbReference type="AlphaFoldDB" id="A0AA88LKN7"/>
<feature type="coiled-coil region" evidence="2">
    <location>
        <begin position="86"/>
        <end position="113"/>
    </location>
</feature>
<dbReference type="Proteomes" id="UP001187531">
    <property type="component" value="Unassembled WGS sequence"/>
</dbReference>
<dbReference type="Pfam" id="PF00505">
    <property type="entry name" value="HMG_box"/>
    <property type="match status" value="1"/>
</dbReference>
<feature type="non-terminal residue" evidence="4">
    <location>
        <position position="126"/>
    </location>
</feature>
<evidence type="ECO:0000256" key="1">
    <source>
        <dbReference type="PROSITE-ProRule" id="PRU00267"/>
    </source>
</evidence>
<feature type="non-terminal residue" evidence="4">
    <location>
        <position position="1"/>
    </location>
</feature>
<keyword evidence="1" id="KW-0539">Nucleus</keyword>
<keyword evidence="2" id="KW-0175">Coiled coil</keyword>
<reference evidence="4" key="1">
    <citation type="submission" date="2023-07" db="EMBL/GenBank/DDBJ databases">
        <title>Chromosome-level genome assembly of Artemia franciscana.</title>
        <authorList>
            <person name="Jo E."/>
        </authorList>
    </citation>
    <scope>NUCLEOTIDE SEQUENCE</scope>
    <source>
        <tissue evidence="4">Whole body</tissue>
    </source>
</reference>
<evidence type="ECO:0000313" key="4">
    <source>
        <dbReference type="EMBL" id="KAK2725505.1"/>
    </source>
</evidence>
<evidence type="ECO:0000313" key="5">
    <source>
        <dbReference type="Proteomes" id="UP001187531"/>
    </source>
</evidence>
<keyword evidence="5" id="KW-1185">Reference proteome</keyword>
<dbReference type="InterPro" id="IPR009071">
    <property type="entry name" value="HMG_box_dom"/>
</dbReference>
<keyword evidence="1" id="KW-0238">DNA-binding</keyword>